<evidence type="ECO:0000256" key="1">
    <source>
        <dbReference type="SAM" id="MobiDB-lite"/>
    </source>
</evidence>
<dbReference type="EMBL" id="AP023366">
    <property type="protein sequence ID" value="BCJ86546.1"/>
    <property type="molecule type" value="Genomic_DNA"/>
</dbReference>
<dbReference type="AlphaFoldDB" id="A0A7I8DCI8"/>
<feature type="region of interest" description="Disordered" evidence="1">
    <location>
        <begin position="20"/>
        <end position="64"/>
    </location>
</feature>
<feature type="compositionally biased region" description="Low complexity" evidence="1">
    <location>
        <begin position="20"/>
        <end position="36"/>
    </location>
</feature>
<evidence type="ECO:0000313" key="3">
    <source>
        <dbReference type="Proteomes" id="UP000593802"/>
    </source>
</evidence>
<accession>A0A7I8DCI8</accession>
<dbReference type="KEGG" id="eff:skT53_15310"/>
<reference evidence="2 3" key="1">
    <citation type="submission" date="2020-08" db="EMBL/GenBank/DDBJ databases">
        <title>Complete Genome Sequence of Effusibacillus dendaii Strain skT53, Isolated from Farmland soil.</title>
        <authorList>
            <person name="Konishi T."/>
            <person name="Kawasaki H."/>
        </authorList>
    </citation>
    <scope>NUCLEOTIDE SEQUENCE [LARGE SCALE GENOMIC DNA]</scope>
    <source>
        <strain evidence="3">skT53</strain>
    </source>
</reference>
<dbReference type="Proteomes" id="UP000593802">
    <property type="component" value="Chromosome"/>
</dbReference>
<name>A0A7I8DCI8_9BACL</name>
<sequence length="64" mass="6877">MNVSGATGYSAAAIYRQPQVHQAQNAQQQQHAVQNVDPDHDGDIDTGKGPDIDTGKGQKIDYRA</sequence>
<organism evidence="2 3">
    <name type="scientific">Effusibacillus dendaii</name>
    <dbReference type="NCBI Taxonomy" id="2743772"/>
    <lineage>
        <taxon>Bacteria</taxon>
        <taxon>Bacillati</taxon>
        <taxon>Bacillota</taxon>
        <taxon>Bacilli</taxon>
        <taxon>Bacillales</taxon>
        <taxon>Alicyclobacillaceae</taxon>
        <taxon>Effusibacillus</taxon>
    </lineage>
</organism>
<gene>
    <name evidence="2" type="ORF">skT53_15310</name>
</gene>
<dbReference type="RefSeq" id="WP_200760540.1">
    <property type="nucleotide sequence ID" value="NZ_AP023366.1"/>
</dbReference>
<protein>
    <submittedName>
        <fullName evidence="2">Uncharacterized protein</fullName>
    </submittedName>
</protein>
<proteinExistence type="predicted"/>
<feature type="compositionally biased region" description="Basic and acidic residues" evidence="1">
    <location>
        <begin position="37"/>
        <end position="64"/>
    </location>
</feature>
<evidence type="ECO:0000313" key="2">
    <source>
        <dbReference type="EMBL" id="BCJ86546.1"/>
    </source>
</evidence>
<keyword evidence="3" id="KW-1185">Reference proteome</keyword>